<protein>
    <submittedName>
        <fullName evidence="1">Uncharacterized protein</fullName>
    </submittedName>
</protein>
<proteinExistence type="predicted"/>
<evidence type="ECO:0000313" key="1">
    <source>
        <dbReference type="EMBL" id="GFS74527.1"/>
    </source>
</evidence>
<gene>
    <name evidence="1" type="ORF">NPIL_176911</name>
</gene>
<sequence length="136" mass="14727">MGRWAAFYVVRSAAGFWKRGGMDAADDMRTVIASATSHRGSNNVTVNMHAVARPTCVPARRVHPASHVACRTFCIPSHRMHRNTAITCGHPHHAMPMLSIAVSAALTYARAAIAYVPRIASRTVCLSPYAAITAMR</sequence>
<reference evidence="1" key="1">
    <citation type="submission" date="2020-08" db="EMBL/GenBank/DDBJ databases">
        <title>Multicomponent nature underlies the extraordinary mechanical properties of spider dragline silk.</title>
        <authorList>
            <person name="Kono N."/>
            <person name="Nakamura H."/>
            <person name="Mori M."/>
            <person name="Yoshida Y."/>
            <person name="Ohtoshi R."/>
            <person name="Malay A.D."/>
            <person name="Moran D.A.P."/>
            <person name="Tomita M."/>
            <person name="Numata K."/>
            <person name="Arakawa K."/>
        </authorList>
    </citation>
    <scope>NUCLEOTIDE SEQUENCE</scope>
</reference>
<evidence type="ECO:0000313" key="2">
    <source>
        <dbReference type="Proteomes" id="UP000887013"/>
    </source>
</evidence>
<dbReference type="AlphaFoldDB" id="A0A8X6T218"/>
<accession>A0A8X6T218</accession>
<name>A0A8X6T218_NEPPI</name>
<organism evidence="1 2">
    <name type="scientific">Nephila pilipes</name>
    <name type="common">Giant wood spider</name>
    <name type="synonym">Nephila maculata</name>
    <dbReference type="NCBI Taxonomy" id="299642"/>
    <lineage>
        <taxon>Eukaryota</taxon>
        <taxon>Metazoa</taxon>
        <taxon>Ecdysozoa</taxon>
        <taxon>Arthropoda</taxon>
        <taxon>Chelicerata</taxon>
        <taxon>Arachnida</taxon>
        <taxon>Araneae</taxon>
        <taxon>Araneomorphae</taxon>
        <taxon>Entelegynae</taxon>
        <taxon>Araneoidea</taxon>
        <taxon>Nephilidae</taxon>
        <taxon>Nephila</taxon>
    </lineage>
</organism>
<dbReference type="EMBL" id="BMAW01050275">
    <property type="protein sequence ID" value="GFS74527.1"/>
    <property type="molecule type" value="Genomic_DNA"/>
</dbReference>
<dbReference type="Proteomes" id="UP000887013">
    <property type="component" value="Unassembled WGS sequence"/>
</dbReference>
<keyword evidence="2" id="KW-1185">Reference proteome</keyword>
<comment type="caution">
    <text evidence="1">The sequence shown here is derived from an EMBL/GenBank/DDBJ whole genome shotgun (WGS) entry which is preliminary data.</text>
</comment>